<feature type="domain" description="C-type lectin" evidence="1">
    <location>
        <begin position="50"/>
        <end position="158"/>
    </location>
</feature>
<evidence type="ECO:0000259" key="1">
    <source>
        <dbReference type="PROSITE" id="PS50041"/>
    </source>
</evidence>
<dbReference type="InterPro" id="IPR001304">
    <property type="entry name" value="C-type_lectin-like"/>
</dbReference>
<dbReference type="EMBL" id="JTDE01003568">
    <property type="protein sequence ID" value="KAF7255905.1"/>
    <property type="molecule type" value="Genomic_DNA"/>
</dbReference>
<gene>
    <name evidence="2" type="ORF">EG68_06970</name>
</gene>
<dbReference type="InterPro" id="IPR016187">
    <property type="entry name" value="CTDL_fold"/>
</dbReference>
<dbReference type="AlphaFoldDB" id="A0A8S9YM06"/>
<proteinExistence type="predicted"/>
<organism evidence="2 3">
    <name type="scientific">Paragonimus skrjabini miyazakii</name>
    <dbReference type="NCBI Taxonomy" id="59628"/>
    <lineage>
        <taxon>Eukaryota</taxon>
        <taxon>Metazoa</taxon>
        <taxon>Spiralia</taxon>
        <taxon>Lophotrochozoa</taxon>
        <taxon>Platyhelminthes</taxon>
        <taxon>Trematoda</taxon>
        <taxon>Digenea</taxon>
        <taxon>Plagiorchiida</taxon>
        <taxon>Troglotremata</taxon>
        <taxon>Troglotrematidae</taxon>
        <taxon>Paragonimus</taxon>
    </lineage>
</organism>
<dbReference type="Gene3D" id="3.10.100.10">
    <property type="entry name" value="Mannose-Binding Protein A, subunit A"/>
    <property type="match status" value="1"/>
</dbReference>
<dbReference type="OrthoDB" id="6259352at2759"/>
<evidence type="ECO:0000313" key="3">
    <source>
        <dbReference type="Proteomes" id="UP000822476"/>
    </source>
</evidence>
<sequence>MPRSNLCSVYLQYIFILSMIADRWMTVTSVRVNEFEDILQHMSSEAIEVYNSDIYVSVGYYTWFEAFDVCALHHRIFAFPLSQKAMRLASFMLDTRLTWVELYKMKWGWIGQHGSRGLHFDWEDPKDADAPEGSCAAMNNKMEFLSRNCTELLNVLCLNPTLHDSHRIGYPDT</sequence>
<name>A0A8S9YM06_9TREM</name>
<dbReference type="Proteomes" id="UP000822476">
    <property type="component" value="Unassembled WGS sequence"/>
</dbReference>
<accession>A0A8S9YM06</accession>
<protein>
    <recommendedName>
        <fullName evidence="1">C-type lectin domain-containing protein</fullName>
    </recommendedName>
</protein>
<comment type="caution">
    <text evidence="2">The sequence shown here is derived from an EMBL/GenBank/DDBJ whole genome shotgun (WGS) entry which is preliminary data.</text>
</comment>
<evidence type="ECO:0000313" key="2">
    <source>
        <dbReference type="EMBL" id="KAF7255905.1"/>
    </source>
</evidence>
<dbReference type="SUPFAM" id="SSF56436">
    <property type="entry name" value="C-type lectin-like"/>
    <property type="match status" value="1"/>
</dbReference>
<dbReference type="InterPro" id="IPR016186">
    <property type="entry name" value="C-type_lectin-like/link_sf"/>
</dbReference>
<dbReference type="PROSITE" id="PS50041">
    <property type="entry name" value="C_TYPE_LECTIN_2"/>
    <property type="match status" value="1"/>
</dbReference>
<keyword evidence="3" id="KW-1185">Reference proteome</keyword>
<reference evidence="2" key="1">
    <citation type="submission" date="2019-07" db="EMBL/GenBank/DDBJ databases">
        <title>Annotation for the trematode Paragonimus miyazaki's.</title>
        <authorList>
            <person name="Choi Y.-J."/>
        </authorList>
    </citation>
    <scope>NUCLEOTIDE SEQUENCE</scope>
    <source>
        <strain evidence="2">Japan</strain>
    </source>
</reference>